<sequence length="155" mass="17207">MGEVQVKVKLETRVAGLTFIDGVVVCTIFRGGLWLDGVLSRACFENPIDEAVELLKSSSHYPQVNYVLFDGFDWSGYLVDVKRLFHELKRPVVAVSLSASSEAQFSPRHGLYFKFEGASLDVVESLLDVVMVCGAFPEPIRVARLLALSLLETLR</sequence>
<reference evidence="1 2" key="1">
    <citation type="submission" date="2018-06" db="EMBL/GenBank/DDBJ databases">
        <title>Extensive metabolic versatility and redundancy in microbially diverse, dynamic hydrothermal sediments.</title>
        <authorList>
            <person name="Dombrowski N."/>
            <person name="Teske A."/>
            <person name="Baker B.J."/>
        </authorList>
    </citation>
    <scope>NUCLEOTIDE SEQUENCE [LARGE SCALE GENOMIC DNA]</scope>
    <source>
        <strain evidence="1">B29_G17</strain>
    </source>
</reference>
<protein>
    <submittedName>
        <fullName evidence="1">Uncharacterized protein</fullName>
    </submittedName>
</protein>
<organism evidence="1 2">
    <name type="scientific">Thermoproteota archaeon</name>
    <dbReference type="NCBI Taxonomy" id="2056631"/>
    <lineage>
        <taxon>Archaea</taxon>
        <taxon>Thermoproteota</taxon>
    </lineage>
</organism>
<evidence type="ECO:0000313" key="2">
    <source>
        <dbReference type="Proteomes" id="UP000268446"/>
    </source>
</evidence>
<dbReference type="AlphaFoldDB" id="A0A497EYW9"/>
<proteinExistence type="predicted"/>
<dbReference type="Pfam" id="PF01949">
    <property type="entry name" value="Endo_dU"/>
    <property type="match status" value="1"/>
</dbReference>
<dbReference type="InterPro" id="IPR002802">
    <property type="entry name" value="Endo_dU"/>
</dbReference>
<accession>A0A497EYW9</accession>
<gene>
    <name evidence="1" type="ORF">DRJ20_00080</name>
</gene>
<comment type="caution">
    <text evidence="1">The sequence shown here is derived from an EMBL/GenBank/DDBJ whole genome shotgun (WGS) entry which is preliminary data.</text>
</comment>
<dbReference type="Proteomes" id="UP000268446">
    <property type="component" value="Unassembled WGS sequence"/>
</dbReference>
<dbReference type="EMBL" id="QMQZ01000001">
    <property type="protein sequence ID" value="RLE52396.1"/>
    <property type="molecule type" value="Genomic_DNA"/>
</dbReference>
<dbReference type="PANTHER" id="PTHR39518:SF2">
    <property type="entry name" value="UPF0215 PROTEIN MJ1150"/>
    <property type="match status" value="1"/>
</dbReference>
<dbReference type="PANTHER" id="PTHR39518">
    <property type="entry name" value="UPF0215 PROTEIN MJ1150"/>
    <property type="match status" value="1"/>
</dbReference>
<name>A0A497EYW9_9CREN</name>
<dbReference type="Gene3D" id="3.30.2170.10">
    <property type="entry name" value="archaeoglobus fulgidus dsm 4304 superfamily"/>
    <property type="match status" value="2"/>
</dbReference>
<evidence type="ECO:0000313" key="1">
    <source>
        <dbReference type="EMBL" id="RLE52396.1"/>
    </source>
</evidence>